<proteinExistence type="predicted"/>
<evidence type="ECO:0000259" key="2">
    <source>
        <dbReference type="PROSITE" id="PS50181"/>
    </source>
</evidence>
<dbReference type="EMBL" id="JAVHJO010000016">
    <property type="protein sequence ID" value="KAK6526573.1"/>
    <property type="molecule type" value="Genomic_DNA"/>
</dbReference>
<gene>
    <name evidence="3" type="ORF">TWF694_005155</name>
</gene>
<protein>
    <recommendedName>
        <fullName evidence="2">F-box domain-containing protein</fullName>
    </recommendedName>
</protein>
<sequence>METPIGISRLPSELLVEIFECLDDNILQLETHVKLAQVCTLWYRITSETPSLKSYRYNLVRIDDRRSRNPGVRKVAVHSIFNAFEAIRCTVQDGEVVRYSTKTEPHESKPSNEARRQSHLPNSIEEDLPSLVLEDACFGDDQILRAIFQRGGLSSFSADVNTNREYLADFDPECIKNIYLVV</sequence>
<evidence type="ECO:0000313" key="3">
    <source>
        <dbReference type="EMBL" id="KAK6526573.1"/>
    </source>
</evidence>
<feature type="region of interest" description="Disordered" evidence="1">
    <location>
        <begin position="101"/>
        <end position="120"/>
    </location>
</feature>
<comment type="caution">
    <text evidence="3">The sequence shown here is derived from an EMBL/GenBank/DDBJ whole genome shotgun (WGS) entry which is preliminary data.</text>
</comment>
<dbReference type="InterPro" id="IPR001810">
    <property type="entry name" value="F-box_dom"/>
</dbReference>
<dbReference type="PROSITE" id="PS50181">
    <property type="entry name" value="FBOX"/>
    <property type="match status" value="1"/>
</dbReference>
<evidence type="ECO:0000313" key="4">
    <source>
        <dbReference type="Proteomes" id="UP001365542"/>
    </source>
</evidence>
<dbReference type="InterPro" id="IPR036047">
    <property type="entry name" value="F-box-like_dom_sf"/>
</dbReference>
<dbReference type="SUPFAM" id="SSF81383">
    <property type="entry name" value="F-box domain"/>
    <property type="match status" value="1"/>
</dbReference>
<dbReference type="Proteomes" id="UP001365542">
    <property type="component" value="Unassembled WGS sequence"/>
</dbReference>
<feature type="domain" description="F-box" evidence="2">
    <location>
        <begin position="4"/>
        <end position="55"/>
    </location>
</feature>
<reference evidence="3 4" key="1">
    <citation type="submission" date="2019-10" db="EMBL/GenBank/DDBJ databases">
        <authorList>
            <person name="Palmer J.M."/>
        </authorList>
    </citation>
    <scope>NUCLEOTIDE SEQUENCE [LARGE SCALE GENOMIC DNA]</scope>
    <source>
        <strain evidence="3 4">TWF694</strain>
    </source>
</reference>
<keyword evidence="4" id="KW-1185">Reference proteome</keyword>
<dbReference type="Gene3D" id="1.20.1280.50">
    <property type="match status" value="1"/>
</dbReference>
<evidence type="ECO:0000256" key="1">
    <source>
        <dbReference type="SAM" id="MobiDB-lite"/>
    </source>
</evidence>
<feature type="compositionally biased region" description="Basic and acidic residues" evidence="1">
    <location>
        <begin position="101"/>
        <end position="116"/>
    </location>
</feature>
<dbReference type="Pfam" id="PF12937">
    <property type="entry name" value="F-box-like"/>
    <property type="match status" value="1"/>
</dbReference>
<organism evidence="3 4">
    <name type="scientific">Orbilia ellipsospora</name>
    <dbReference type="NCBI Taxonomy" id="2528407"/>
    <lineage>
        <taxon>Eukaryota</taxon>
        <taxon>Fungi</taxon>
        <taxon>Dikarya</taxon>
        <taxon>Ascomycota</taxon>
        <taxon>Pezizomycotina</taxon>
        <taxon>Orbiliomycetes</taxon>
        <taxon>Orbiliales</taxon>
        <taxon>Orbiliaceae</taxon>
        <taxon>Orbilia</taxon>
    </lineage>
</organism>
<dbReference type="AlphaFoldDB" id="A0AAV9WUR6"/>
<accession>A0AAV9WUR6</accession>
<name>A0AAV9WUR6_9PEZI</name>